<evidence type="ECO:0000313" key="10">
    <source>
        <dbReference type="EMBL" id="SUZ78615.1"/>
    </source>
</evidence>
<evidence type="ECO:0000256" key="6">
    <source>
        <dbReference type="ARBA" id="ARBA00023146"/>
    </source>
</evidence>
<evidence type="ECO:0000256" key="1">
    <source>
        <dbReference type="ARBA" id="ARBA00012838"/>
    </source>
</evidence>
<dbReference type="EC" id="6.1.1.10" evidence="1"/>
<evidence type="ECO:0000259" key="8">
    <source>
        <dbReference type="Pfam" id="PF09334"/>
    </source>
</evidence>
<keyword evidence="3" id="KW-0547">Nucleotide-binding</keyword>
<feature type="domain" description="Methionyl/Leucyl tRNA synthetase" evidence="8">
    <location>
        <begin position="2"/>
        <end position="107"/>
    </location>
</feature>
<dbReference type="CDD" id="cd07957">
    <property type="entry name" value="Anticodon_Ia_Met"/>
    <property type="match status" value="1"/>
</dbReference>
<reference evidence="10" key="1">
    <citation type="submission" date="2018-05" db="EMBL/GenBank/DDBJ databases">
        <authorList>
            <person name="Lanie J.A."/>
            <person name="Ng W.-L."/>
            <person name="Kazmierczak K.M."/>
            <person name="Andrzejewski T.M."/>
            <person name="Davidsen T.M."/>
            <person name="Wayne K.J."/>
            <person name="Tettelin H."/>
            <person name="Glass J.I."/>
            <person name="Rusch D."/>
            <person name="Podicherti R."/>
            <person name="Tsui H.-C.T."/>
            <person name="Winkler M.E."/>
        </authorList>
    </citation>
    <scope>NUCLEOTIDE SEQUENCE</scope>
</reference>
<dbReference type="InterPro" id="IPR014729">
    <property type="entry name" value="Rossmann-like_a/b/a_fold"/>
</dbReference>
<dbReference type="PANTHER" id="PTHR43326:SF1">
    <property type="entry name" value="METHIONINE--TRNA LIGASE, MITOCHONDRIAL"/>
    <property type="match status" value="1"/>
</dbReference>
<dbReference type="InterPro" id="IPR009080">
    <property type="entry name" value="tRNAsynth_Ia_anticodon-bd"/>
</dbReference>
<dbReference type="Gene3D" id="2.170.220.10">
    <property type="match status" value="1"/>
</dbReference>
<dbReference type="EMBL" id="UINC01001360">
    <property type="protein sequence ID" value="SUZ78615.1"/>
    <property type="molecule type" value="Genomic_DNA"/>
</dbReference>
<organism evidence="10">
    <name type="scientific">marine metagenome</name>
    <dbReference type="NCBI Taxonomy" id="408172"/>
    <lineage>
        <taxon>unclassified sequences</taxon>
        <taxon>metagenomes</taxon>
        <taxon>ecological metagenomes</taxon>
    </lineage>
</organism>
<dbReference type="PANTHER" id="PTHR43326">
    <property type="entry name" value="METHIONYL-TRNA SYNTHETASE"/>
    <property type="match status" value="1"/>
</dbReference>
<evidence type="ECO:0000256" key="4">
    <source>
        <dbReference type="ARBA" id="ARBA00022840"/>
    </source>
</evidence>
<keyword evidence="5" id="KW-0648">Protein biosynthesis</keyword>
<name>A0A381QH15_9ZZZZ</name>
<dbReference type="InterPro" id="IPR033911">
    <property type="entry name" value="MetRS_core"/>
</dbReference>
<dbReference type="Gene3D" id="3.40.50.620">
    <property type="entry name" value="HUPs"/>
    <property type="match status" value="1"/>
</dbReference>
<accession>A0A381QH15</accession>
<dbReference type="InterPro" id="IPR023457">
    <property type="entry name" value="Met-tRNA_synth_2"/>
</dbReference>
<dbReference type="PRINTS" id="PR01041">
    <property type="entry name" value="TRNASYNTHMET"/>
</dbReference>
<dbReference type="GO" id="GO:0005739">
    <property type="term" value="C:mitochondrion"/>
    <property type="evidence" value="ECO:0007669"/>
    <property type="project" value="UniProtKB-ARBA"/>
</dbReference>
<evidence type="ECO:0000259" key="9">
    <source>
        <dbReference type="Pfam" id="PF19303"/>
    </source>
</evidence>
<keyword evidence="4" id="KW-0067">ATP-binding</keyword>
<evidence type="ECO:0000256" key="2">
    <source>
        <dbReference type="ARBA" id="ARBA00022598"/>
    </source>
</evidence>
<dbReference type="InterPro" id="IPR015413">
    <property type="entry name" value="Methionyl/Leucyl_tRNA_Synth"/>
</dbReference>
<dbReference type="Pfam" id="PF09334">
    <property type="entry name" value="tRNA-synt_1g"/>
    <property type="match status" value="2"/>
</dbReference>
<keyword evidence="6" id="KW-0030">Aminoacyl-tRNA synthetase</keyword>
<dbReference type="SUPFAM" id="SSF52374">
    <property type="entry name" value="Nucleotidylyl transferase"/>
    <property type="match status" value="1"/>
</dbReference>
<dbReference type="GO" id="GO:0004825">
    <property type="term" value="F:methionine-tRNA ligase activity"/>
    <property type="evidence" value="ECO:0007669"/>
    <property type="project" value="UniProtKB-EC"/>
</dbReference>
<dbReference type="NCBIfam" id="TIGR00398">
    <property type="entry name" value="metG"/>
    <property type="match status" value="1"/>
</dbReference>
<evidence type="ECO:0000256" key="3">
    <source>
        <dbReference type="ARBA" id="ARBA00022741"/>
    </source>
</evidence>
<feature type="domain" description="Methionyl/Leucyl tRNA synthetase" evidence="8">
    <location>
        <begin position="114"/>
        <end position="339"/>
    </location>
</feature>
<dbReference type="Pfam" id="PF19303">
    <property type="entry name" value="Anticodon_3"/>
    <property type="match status" value="1"/>
</dbReference>
<keyword evidence="2" id="KW-0436">Ligase</keyword>
<sequence>MIARFGRQTGADVFFLTGTDEHGQKIQEEAELRGIKPIELCDTMATAFGKAWETLEISHNRFIRTTEPEHIAVVTAFLQRLWDRGEIYDGVYSGWYCVSDERYWTDKDLGPGGTCSICSQKVTHVEEKNYFFKMSNYQDALVQHIEDNPDWIIPEIRRNEVLGFLRQPLADLSISRPRSRISWGIPLPFDEDHVAYVWVDALINYLTASGAINPEAPPSEQGFEDVSDSWWPCDLHLIGKDILTNHAVYWPTLLMGAGLPVQRQILSHGWWIVGDTKMSKSLGNVVDPLALREDFGTDAVRWYLLREMPTGSDASFTPERFMARYNELSNVLGNLVSRSISMVSKYRDGIVPTSQDDGLSSEISQALASNHEAMADCRIHEALAASMDLARAANVYVEDRQPWTQAKDPNAAQELDETLATLVRVLCVLCALLEPVVPGKMAELALRLGLDALPSLETSLTVNLAGNRLEVSDPLFPRIEPSWAGDLG</sequence>
<dbReference type="GO" id="GO:0006431">
    <property type="term" value="P:methionyl-tRNA aminoacylation"/>
    <property type="evidence" value="ECO:0007669"/>
    <property type="project" value="InterPro"/>
</dbReference>
<feature type="domain" description="Methionyl-tRNA synthetase anticodon-binding" evidence="9">
    <location>
        <begin position="352"/>
        <end position="480"/>
    </location>
</feature>
<dbReference type="InterPro" id="IPR041872">
    <property type="entry name" value="Anticodon_Met"/>
</dbReference>
<evidence type="ECO:0000256" key="5">
    <source>
        <dbReference type="ARBA" id="ARBA00022917"/>
    </source>
</evidence>
<dbReference type="InterPro" id="IPR014758">
    <property type="entry name" value="Met-tRNA_synth"/>
</dbReference>
<comment type="catalytic activity">
    <reaction evidence="7">
        <text>tRNA(Met) + L-methionine + ATP = L-methionyl-tRNA(Met) + AMP + diphosphate</text>
        <dbReference type="Rhea" id="RHEA:13481"/>
        <dbReference type="Rhea" id="RHEA-COMP:9667"/>
        <dbReference type="Rhea" id="RHEA-COMP:9698"/>
        <dbReference type="ChEBI" id="CHEBI:30616"/>
        <dbReference type="ChEBI" id="CHEBI:33019"/>
        <dbReference type="ChEBI" id="CHEBI:57844"/>
        <dbReference type="ChEBI" id="CHEBI:78442"/>
        <dbReference type="ChEBI" id="CHEBI:78530"/>
        <dbReference type="ChEBI" id="CHEBI:456215"/>
        <dbReference type="EC" id="6.1.1.10"/>
    </reaction>
</comment>
<dbReference type="SUPFAM" id="SSF47323">
    <property type="entry name" value="Anticodon-binding domain of a subclass of class I aminoacyl-tRNA synthetases"/>
    <property type="match status" value="1"/>
</dbReference>
<dbReference type="Gene3D" id="1.10.730.10">
    <property type="entry name" value="Isoleucyl-tRNA Synthetase, Domain 1"/>
    <property type="match status" value="1"/>
</dbReference>
<dbReference type="GO" id="GO:0005524">
    <property type="term" value="F:ATP binding"/>
    <property type="evidence" value="ECO:0007669"/>
    <property type="project" value="UniProtKB-KW"/>
</dbReference>
<dbReference type="CDD" id="cd00814">
    <property type="entry name" value="MetRS_core"/>
    <property type="match status" value="1"/>
</dbReference>
<dbReference type="FunFam" id="2.170.220.10:FF:000001">
    <property type="entry name" value="methionine--tRNA ligase, mitochondrial"/>
    <property type="match status" value="1"/>
</dbReference>
<evidence type="ECO:0000256" key="7">
    <source>
        <dbReference type="ARBA" id="ARBA00047364"/>
    </source>
</evidence>
<protein>
    <recommendedName>
        <fullName evidence="1">methionine--tRNA ligase</fullName>
        <ecNumber evidence="1">6.1.1.10</ecNumber>
    </recommendedName>
</protein>
<dbReference type="AlphaFoldDB" id="A0A381QH15"/>
<gene>
    <name evidence="10" type="ORF">METZ01_LOCUS31469</name>
</gene>
<proteinExistence type="predicted"/>